<gene>
    <name evidence="6" type="ORF">T1815_05751</name>
</gene>
<dbReference type="Pfam" id="PF21365">
    <property type="entry name" value="Glyco_hydro_31_3rd"/>
    <property type="match status" value="1"/>
</dbReference>
<dbReference type="Pfam" id="PF17137">
    <property type="entry name" value="DUF5110"/>
    <property type="match status" value="1"/>
</dbReference>
<dbReference type="InterPro" id="IPR017853">
    <property type="entry name" value="GH"/>
</dbReference>
<feature type="domain" description="Glycoside hydrolase family 31 TIM barrel" evidence="3">
    <location>
        <begin position="192"/>
        <end position="496"/>
    </location>
</feature>
<evidence type="ECO:0000259" key="4">
    <source>
        <dbReference type="Pfam" id="PF17137"/>
    </source>
</evidence>
<evidence type="ECO:0000256" key="1">
    <source>
        <dbReference type="ARBA" id="ARBA00007806"/>
    </source>
</evidence>
<name>A0A0M6WEP4_9FIRM</name>
<evidence type="ECO:0000313" key="6">
    <source>
        <dbReference type="EMBL" id="CRL33385.1"/>
    </source>
</evidence>
<organism evidence="6 7">
    <name type="scientific">Agathobacter rectalis</name>
    <dbReference type="NCBI Taxonomy" id="39491"/>
    <lineage>
        <taxon>Bacteria</taxon>
        <taxon>Bacillati</taxon>
        <taxon>Bacillota</taxon>
        <taxon>Clostridia</taxon>
        <taxon>Lachnospirales</taxon>
        <taxon>Lachnospiraceae</taxon>
        <taxon>Agathobacter</taxon>
    </lineage>
</organism>
<dbReference type="GO" id="GO:0005975">
    <property type="term" value="P:carbohydrate metabolic process"/>
    <property type="evidence" value="ECO:0007669"/>
    <property type="project" value="InterPro"/>
</dbReference>
<dbReference type="Proteomes" id="UP000049472">
    <property type="component" value="Unassembled WGS sequence"/>
</dbReference>
<dbReference type="Pfam" id="PF01055">
    <property type="entry name" value="Glyco_hydro_31_2nd"/>
    <property type="match status" value="1"/>
</dbReference>
<reference evidence="7" key="1">
    <citation type="submission" date="2015-05" db="EMBL/GenBank/DDBJ databases">
        <authorList>
            <consortium name="Pathogen Informatics"/>
        </authorList>
    </citation>
    <scope>NUCLEOTIDE SEQUENCE [LARGE SCALE GENOMIC DNA]</scope>
    <source>
        <strain evidence="7">T1-815</strain>
    </source>
</reference>
<evidence type="ECO:0000259" key="3">
    <source>
        <dbReference type="Pfam" id="PF01055"/>
    </source>
</evidence>
<dbReference type="SUPFAM" id="SSF51011">
    <property type="entry name" value="Glycosyl hydrolase domain"/>
    <property type="match status" value="1"/>
</dbReference>
<dbReference type="PANTHER" id="PTHR22762">
    <property type="entry name" value="ALPHA-GLUCOSIDASE"/>
    <property type="match status" value="1"/>
</dbReference>
<dbReference type="InterPro" id="IPR033403">
    <property type="entry name" value="DUF5110"/>
</dbReference>
<dbReference type="InterPro" id="IPR048395">
    <property type="entry name" value="Glyco_hydro_31_C"/>
</dbReference>
<dbReference type="GO" id="GO:0090599">
    <property type="term" value="F:alpha-glucosidase activity"/>
    <property type="evidence" value="ECO:0007669"/>
    <property type="project" value="TreeGrafter"/>
</dbReference>
<sequence length="797" mass="91801">MQEIYRVKTSPVALSDNMIIGEKYRITLLTEALVRLEYSEDGVFEDRATQTVLFRDFPKTGYHVVRNADGIEVHTSMLHLIYNEKEFSSHGLSIQIKGNLSAYHSIWHYGEKVHDLQGTARTLDDVNGEVELGHGVVSRFGYSILDDSKSQILLDDGWIEPRKKGVSDLYFFGYGHDYKQALNDFYRLCGKTPMLPRYALGNWWSRYYKYSEESYMELMDKFDEKNIPFTVAVIDMDWHQVDVDPKYGSGWTGYTWNKKLFPDPKRFLGKLHDRGMHTTLNVHPADGVQGCEEMYVDMAKEMGVDYENEDPVVCDPASPKFMDAYFKYLHHPREAEGVDFWWIDWQQGSNCKVEGLDPLWIFNHFHYLDNKRDGKRPMTFSRYAGPGSHRYPIGFSGDTHITWESLDFQPYFTTTATNIGYGWWSHDIGGHMLGYKDDELTARWTQYGIFSPIMRLHSSCSEFNGKEPWRFKKETEEAMEAALRQRHCMIPYLYTMNYRSYAENMPLIEPMYYEYPENAEAYEVKNQYFFGSQLMAAPVTTPRIKGLNVAKTKVWFPEGIWYDIYTGMRYDGGRMLEVYRDLSSIPVFAKAGGILVCADADELDARSVIKNPDVLCVRVFPEADGEFELYEDDNESCGYVDGRCVTTAMKYSADKDMFVISPADGDTSLIPDNRTYKLVFERRTEAAADKVKVSVDGKEVWAKNKYDKENRKLIVTVNASTESEISVAISKDTVALDNQIEKRCFDFLNQAEIGFVLKDEIYGLITSGKKTTVILSELKAKELDTELYGVLTEILTA</sequence>
<keyword evidence="2" id="KW-0378">Hydrolase</keyword>
<accession>A0A0M6WEP4</accession>
<dbReference type="AlphaFoldDB" id="A0A0M6WEP4"/>
<dbReference type="InterPro" id="IPR000322">
    <property type="entry name" value="Glyco_hydro_31_TIM"/>
</dbReference>
<dbReference type="Gene3D" id="3.20.20.80">
    <property type="entry name" value="Glycosidases"/>
    <property type="match status" value="1"/>
</dbReference>
<dbReference type="Gene3D" id="2.60.40.1180">
    <property type="entry name" value="Golgi alpha-mannosidase II"/>
    <property type="match status" value="2"/>
</dbReference>
<evidence type="ECO:0000259" key="5">
    <source>
        <dbReference type="Pfam" id="PF21365"/>
    </source>
</evidence>
<dbReference type="CDD" id="cd06595">
    <property type="entry name" value="GH31_u1"/>
    <property type="match status" value="1"/>
</dbReference>
<comment type="similarity">
    <text evidence="1 2">Belongs to the glycosyl hydrolase 31 family.</text>
</comment>
<protein>
    <submittedName>
        <fullName evidence="6">Alpha-xylosidase</fullName>
    </submittedName>
</protein>
<keyword evidence="2" id="KW-0326">Glycosidase</keyword>
<dbReference type="InterPro" id="IPR013780">
    <property type="entry name" value="Glyco_hydro_b"/>
</dbReference>
<evidence type="ECO:0000313" key="7">
    <source>
        <dbReference type="Proteomes" id="UP000049472"/>
    </source>
</evidence>
<feature type="domain" description="DUF5110" evidence="4">
    <location>
        <begin position="617"/>
        <end position="680"/>
    </location>
</feature>
<dbReference type="RefSeq" id="WP_055061059.1">
    <property type="nucleotide sequence ID" value="NZ_CVRQ01000008.1"/>
</dbReference>
<dbReference type="GO" id="GO:0006491">
    <property type="term" value="P:N-glycan processing"/>
    <property type="evidence" value="ECO:0007669"/>
    <property type="project" value="TreeGrafter"/>
</dbReference>
<keyword evidence="7" id="KW-1185">Reference proteome</keyword>
<evidence type="ECO:0000256" key="2">
    <source>
        <dbReference type="RuleBase" id="RU361185"/>
    </source>
</evidence>
<feature type="domain" description="Glycosyl hydrolase family 31 C-terminal" evidence="5">
    <location>
        <begin position="505"/>
        <end position="595"/>
    </location>
</feature>
<proteinExistence type="inferred from homology"/>
<dbReference type="PANTHER" id="PTHR22762:SF89">
    <property type="entry name" value="ALPHA-XYLOSIDASE"/>
    <property type="match status" value="1"/>
</dbReference>
<dbReference type="SUPFAM" id="SSF51445">
    <property type="entry name" value="(Trans)glycosidases"/>
    <property type="match status" value="1"/>
</dbReference>
<dbReference type="EMBL" id="CVRQ01000008">
    <property type="protein sequence ID" value="CRL33385.1"/>
    <property type="molecule type" value="Genomic_DNA"/>
</dbReference>